<dbReference type="Proteomes" id="UP001607302">
    <property type="component" value="Unassembled WGS sequence"/>
</dbReference>
<dbReference type="EMBL" id="JAUDFV010000141">
    <property type="protein sequence ID" value="KAL2722864.1"/>
    <property type="molecule type" value="Genomic_DNA"/>
</dbReference>
<dbReference type="AlphaFoldDB" id="A0ABD2AQH0"/>
<proteinExistence type="predicted"/>
<evidence type="ECO:0000313" key="2">
    <source>
        <dbReference type="Proteomes" id="UP001607302"/>
    </source>
</evidence>
<keyword evidence="2" id="KW-1185">Reference proteome</keyword>
<name>A0ABD2AQH0_VESSQ</name>
<accession>A0ABD2AQH0</accession>
<organism evidence="1 2">
    <name type="scientific">Vespula squamosa</name>
    <name type="common">Southern yellow jacket</name>
    <name type="synonym">Wasp</name>
    <dbReference type="NCBI Taxonomy" id="30214"/>
    <lineage>
        <taxon>Eukaryota</taxon>
        <taxon>Metazoa</taxon>
        <taxon>Ecdysozoa</taxon>
        <taxon>Arthropoda</taxon>
        <taxon>Hexapoda</taxon>
        <taxon>Insecta</taxon>
        <taxon>Pterygota</taxon>
        <taxon>Neoptera</taxon>
        <taxon>Endopterygota</taxon>
        <taxon>Hymenoptera</taxon>
        <taxon>Apocrita</taxon>
        <taxon>Aculeata</taxon>
        <taxon>Vespoidea</taxon>
        <taxon>Vespidae</taxon>
        <taxon>Vespinae</taxon>
        <taxon>Vespula</taxon>
    </lineage>
</organism>
<reference evidence="1 2" key="1">
    <citation type="journal article" date="2024" name="Ann. Entomol. Soc. Am.">
        <title>Genomic analyses of the southern and eastern yellowjacket wasps (Hymenoptera: Vespidae) reveal evolutionary signatures of social life.</title>
        <authorList>
            <person name="Catto M.A."/>
            <person name="Caine P.B."/>
            <person name="Orr S.E."/>
            <person name="Hunt B.G."/>
            <person name="Goodisman M.A.D."/>
        </authorList>
    </citation>
    <scope>NUCLEOTIDE SEQUENCE [LARGE SCALE GENOMIC DNA]</scope>
    <source>
        <strain evidence="1">233</strain>
        <tissue evidence="1">Head and thorax</tissue>
    </source>
</reference>
<sequence>MPRKNQNENLPNCLMLRKTYKFAILCKIMLPKMKSNMFVDWCILRNQNIDNIITTEIYLCLVLDAMIILGHQS</sequence>
<comment type="caution">
    <text evidence="1">The sequence shown here is derived from an EMBL/GenBank/DDBJ whole genome shotgun (WGS) entry which is preliminary data.</text>
</comment>
<protein>
    <submittedName>
        <fullName evidence="1">Uncharacterized protein</fullName>
    </submittedName>
</protein>
<evidence type="ECO:0000313" key="1">
    <source>
        <dbReference type="EMBL" id="KAL2722864.1"/>
    </source>
</evidence>
<gene>
    <name evidence="1" type="ORF">V1478_009727</name>
</gene>